<reference evidence="1" key="1">
    <citation type="submission" date="2016-04" db="EMBL/GenBank/DDBJ databases">
        <authorList>
            <person name="Evans L.H."/>
            <person name="Alamgir A."/>
            <person name="Owens N."/>
            <person name="Weber N.D."/>
            <person name="Virtaneva K."/>
            <person name="Barbian K."/>
            <person name="Babar A."/>
            <person name="Rosenke K."/>
        </authorList>
    </citation>
    <scope>NUCLEOTIDE SEQUENCE</scope>
    <source>
        <strain evidence="1">86-1</strain>
    </source>
</reference>
<proteinExistence type="predicted"/>
<evidence type="ECO:0000313" key="1">
    <source>
        <dbReference type="EMBL" id="SBV91931.1"/>
    </source>
</evidence>
<accession>A0A212IXI9</accession>
<organism evidence="1">
    <name type="scientific">uncultured Dysgonomonas sp</name>
    <dbReference type="NCBI Taxonomy" id="206096"/>
    <lineage>
        <taxon>Bacteria</taxon>
        <taxon>Pseudomonadati</taxon>
        <taxon>Bacteroidota</taxon>
        <taxon>Bacteroidia</taxon>
        <taxon>Bacteroidales</taxon>
        <taxon>Dysgonomonadaceae</taxon>
        <taxon>Dysgonomonas</taxon>
        <taxon>environmental samples</taxon>
    </lineage>
</organism>
<dbReference type="EMBL" id="FLUM01000001">
    <property type="protein sequence ID" value="SBV91931.1"/>
    <property type="molecule type" value="Genomic_DNA"/>
</dbReference>
<sequence length="173" mass="19831">MAKNISQQFEACMSNIEKEVNRVVLTNLEQFGDAMVNRVLPEQAEFRNLTGNTLTSYSYGIYLNGILQLLNYFDGKPAIRRKLKKDEIVRDFVDYDGNNRAYFQANIDTDGDYGVNSASLFLQTYKPKGRYSIIFTTGTEYSAYLENVRDLNVLTEGFEYSKSVFISSFKPIK</sequence>
<protein>
    <submittedName>
        <fullName evidence="1">Uncharacterized protein</fullName>
    </submittedName>
</protein>
<dbReference type="AlphaFoldDB" id="A0A212IXI9"/>
<dbReference type="RefSeq" id="WP_296938367.1">
    <property type="nucleotide sequence ID" value="NZ_LT599032.1"/>
</dbReference>
<gene>
    <name evidence="1" type="ORF">KL86DYS1_10471</name>
</gene>
<name>A0A212IXI9_9BACT</name>